<comment type="catalytic activity">
    <reaction evidence="1">
        <text>7,8-dihydroneopterin = 6-hydroxymethyl-7,8-dihydropterin + glycolaldehyde</text>
        <dbReference type="Rhea" id="RHEA:10540"/>
        <dbReference type="ChEBI" id="CHEBI:17001"/>
        <dbReference type="ChEBI" id="CHEBI:17071"/>
        <dbReference type="ChEBI" id="CHEBI:44841"/>
        <dbReference type="EC" id="4.1.2.25"/>
    </reaction>
</comment>
<reference evidence="3" key="1">
    <citation type="submission" date="2020-10" db="EMBL/GenBank/DDBJ databases">
        <authorList>
            <person name="Hahn C.J."/>
            <person name="Laso-Perez R."/>
            <person name="Vulcano F."/>
            <person name="Vaziourakis K.-M."/>
            <person name="Stokke R."/>
            <person name="Steen I.H."/>
            <person name="Teske A."/>
            <person name="Boetius A."/>
            <person name="Liebeke M."/>
            <person name="Amann R."/>
            <person name="Knittel K."/>
        </authorList>
    </citation>
    <scope>NUCLEOTIDE SEQUENCE</scope>
    <source>
        <strain evidence="3">Gfbio:e3339647-f889-4370-9287-4fb5cb688e4c:AG392D22_GoMArc1</strain>
    </source>
</reference>
<dbReference type="EC" id="4.1.2.25" evidence="1"/>
<feature type="binding site" evidence="1">
    <location>
        <position position="111"/>
    </location>
    <ligand>
        <name>substrate</name>
    </ligand>
</feature>
<dbReference type="InterPro" id="IPR027508">
    <property type="entry name" value="DHN_aldolase_MptD"/>
</dbReference>
<evidence type="ECO:0000259" key="2">
    <source>
        <dbReference type="Pfam" id="PF04038"/>
    </source>
</evidence>
<protein>
    <recommendedName>
        <fullName evidence="1">Dihydroneopterin aldolase</fullName>
        <shortName evidence="1">DHNA</shortName>
        <ecNumber evidence="1">4.1.2.25</ecNumber>
    </recommendedName>
    <alternativeName>
        <fullName evidence="1">7,8-dihydroneopterin aldolase</fullName>
    </alternativeName>
</protein>
<feature type="binding site" evidence="1">
    <location>
        <position position="15"/>
    </location>
    <ligand>
        <name>substrate</name>
    </ligand>
</feature>
<gene>
    <name evidence="1 3" type="primary">mptD</name>
    <name evidence="3" type="ORF">EMLJLAPB_00041</name>
</gene>
<accession>A0A811T1H8</accession>
<dbReference type="HAMAP" id="MF_02130">
    <property type="entry name" value="DHNA_arch"/>
    <property type="match status" value="1"/>
</dbReference>
<dbReference type="SUPFAM" id="SSF143560">
    <property type="entry name" value="MK0786-like"/>
    <property type="match status" value="1"/>
</dbReference>
<dbReference type="InterPro" id="IPR007181">
    <property type="entry name" value="MtpD_C"/>
</dbReference>
<comment type="subunit">
    <text evidence="1">Homotetramer.</text>
</comment>
<comment type="pathway">
    <text evidence="1">Cofactor biosynthesis; 5,6,7,8-tetrahydromethanopterin biosynthesis.</text>
</comment>
<evidence type="ECO:0000313" key="4">
    <source>
        <dbReference type="Proteomes" id="UP000634805"/>
    </source>
</evidence>
<name>A0A811T1H8_9EURY</name>
<dbReference type="Gene3D" id="3.30.1300.20">
    <property type="entry name" value="7,8-dihydroneopterin aldolase (MptD)"/>
    <property type="match status" value="1"/>
</dbReference>
<dbReference type="Pfam" id="PF04038">
    <property type="entry name" value="DHNA"/>
    <property type="match status" value="1"/>
</dbReference>
<evidence type="ECO:0000256" key="1">
    <source>
        <dbReference type="HAMAP-Rule" id="MF_02130"/>
    </source>
</evidence>
<evidence type="ECO:0000313" key="3">
    <source>
        <dbReference type="EMBL" id="CAD6490914.1"/>
    </source>
</evidence>
<dbReference type="GO" id="GO:0004150">
    <property type="term" value="F:dihydroneopterin aldolase activity"/>
    <property type="evidence" value="ECO:0007669"/>
    <property type="project" value="UniProtKB-UniRule"/>
</dbReference>
<comment type="caution">
    <text evidence="3">The sequence shown here is derived from an EMBL/GenBank/DDBJ whole genome shotgun (WGS) entry which is preliminary data.</text>
</comment>
<dbReference type="AlphaFoldDB" id="A0A811T1H8"/>
<dbReference type="GO" id="GO:2001118">
    <property type="term" value="P:tetrahydromethanopterin biosynthetic process"/>
    <property type="evidence" value="ECO:0007669"/>
    <property type="project" value="UniProtKB-UniRule"/>
</dbReference>
<dbReference type="UniPathway" id="UPA00065"/>
<feature type="domain" description="Dihydroneopterin aldolase MtpD C-terminal" evidence="2">
    <location>
        <begin position="9"/>
        <end position="113"/>
    </location>
</feature>
<dbReference type="Proteomes" id="UP000634805">
    <property type="component" value="Unassembled WGS sequence"/>
</dbReference>
<proteinExistence type="inferred from homology"/>
<dbReference type="EMBL" id="CAJHIS010000001">
    <property type="protein sequence ID" value="CAD6490914.1"/>
    <property type="molecule type" value="Genomic_DNA"/>
</dbReference>
<dbReference type="InterPro" id="IPR036839">
    <property type="entry name" value="MptD_sf"/>
</dbReference>
<sequence>MEHRIISSGEQAVFEAGIKLGALYHQFTGAPISPASVDSMEKAIEESIALQPYVINITVKIDRDVINARLNEFGYCEIEGSMLDVTLITRVGRSTATVRLSYDSKLGYPLMKILQIEEN</sequence>
<comment type="similarity">
    <text evidence="1">Belongs to the archaeal dihydroneopterin aldolase family.</text>
</comment>
<organism evidence="3 4">
    <name type="scientific">Candidatus Argoarchaeum ethanivorans</name>
    <dbReference type="NCBI Taxonomy" id="2608793"/>
    <lineage>
        <taxon>Archaea</taxon>
        <taxon>Methanobacteriati</taxon>
        <taxon>Methanobacteriota</taxon>
        <taxon>Stenosarchaea group</taxon>
        <taxon>Methanomicrobia</taxon>
        <taxon>Methanosarcinales</taxon>
        <taxon>Methanosarcinales incertae sedis</taxon>
        <taxon>GOM Arc I cluster</taxon>
        <taxon>Candidatus Argoarchaeum</taxon>
    </lineage>
</organism>
<keyword evidence="1 3" id="KW-0456">Lyase</keyword>
<comment type="function">
    <text evidence="1">Catalyzes the conversion of 7,8-dihydroneopterin (H2Neo) to 6-hydroxymethyl-7,8-dihydropterin (6-HMD).</text>
</comment>